<evidence type="ECO:0000256" key="2">
    <source>
        <dbReference type="ARBA" id="ARBA00010792"/>
    </source>
</evidence>
<dbReference type="RefSeq" id="WP_029566960.1">
    <property type="nucleotide sequence ID" value="NZ_JNVC02000005.1"/>
</dbReference>
<comment type="similarity">
    <text evidence="2">Belongs to the DedA family.</text>
</comment>
<keyword evidence="6 7" id="KW-0472">Membrane</keyword>
<feature type="transmembrane region" description="Helical" evidence="7">
    <location>
        <begin position="12"/>
        <end position="43"/>
    </location>
</feature>
<evidence type="ECO:0000313" key="9">
    <source>
        <dbReference type="EMBL" id="KEZ52129.1"/>
    </source>
</evidence>
<dbReference type="InterPro" id="IPR032816">
    <property type="entry name" value="VTT_dom"/>
</dbReference>
<comment type="subcellular location">
    <subcellularLocation>
        <location evidence="1">Cell membrane</location>
        <topology evidence="1">Multi-pass membrane protein</topology>
    </subcellularLocation>
</comment>
<dbReference type="InterPro" id="IPR051311">
    <property type="entry name" value="DedA_domain"/>
</dbReference>
<name>A0A084GXR7_METID</name>
<sequence>MTQTIVSHAEDWGIWGVLLSLFIEGSAFPFIGTFFMVTIGFILELSWLEIAGISLIGSFLYTAGSYIPFFIGYKLGHSFENRLRPRNRIGLEKAKANFNKYGIWSVVISSPLHLGNVVPFLAGASNMNLRQYSLLTMAGIAPTTFLFLSIGHFYDGDTETIIKTITDYQTLLLAGFVIITAGYAGLKAQRSWREKKKSSTGKEMTC</sequence>
<feature type="domain" description="VTT" evidence="8">
    <location>
        <begin position="31"/>
        <end position="152"/>
    </location>
</feature>
<dbReference type="Proteomes" id="UP000028549">
    <property type="component" value="Unassembled WGS sequence"/>
</dbReference>
<reference evidence="9 10" key="1">
    <citation type="journal article" date="2005" name="Int. J. Syst. Evol. Microbiol.">
        <title>Bacillus cibi sp. nov., isolated from jeotgal, a traditional Korean fermented seafood.</title>
        <authorList>
            <person name="Yoon J.H."/>
            <person name="Lee C.H."/>
            <person name="Oh T.K."/>
        </authorList>
    </citation>
    <scope>NUCLEOTIDE SEQUENCE [LARGE SCALE GENOMIC DNA]</scope>
    <source>
        <strain evidence="9 10">DSM 16189</strain>
    </source>
</reference>
<dbReference type="Pfam" id="PF09335">
    <property type="entry name" value="VTT_dom"/>
    <property type="match status" value="1"/>
</dbReference>
<dbReference type="EMBL" id="JNVC02000005">
    <property type="protein sequence ID" value="KEZ52129.1"/>
    <property type="molecule type" value="Genomic_DNA"/>
</dbReference>
<feature type="transmembrane region" description="Helical" evidence="7">
    <location>
        <begin position="134"/>
        <end position="154"/>
    </location>
</feature>
<keyword evidence="3" id="KW-1003">Cell membrane</keyword>
<evidence type="ECO:0000259" key="8">
    <source>
        <dbReference type="Pfam" id="PF09335"/>
    </source>
</evidence>
<evidence type="ECO:0000256" key="7">
    <source>
        <dbReference type="SAM" id="Phobius"/>
    </source>
</evidence>
<dbReference type="OrthoDB" id="9813426at2"/>
<dbReference type="STRING" id="246786.GS18_0213670"/>
<accession>A0A084GXR7</accession>
<evidence type="ECO:0000256" key="6">
    <source>
        <dbReference type="ARBA" id="ARBA00023136"/>
    </source>
</evidence>
<dbReference type="AlphaFoldDB" id="A0A084GXR7"/>
<evidence type="ECO:0000256" key="5">
    <source>
        <dbReference type="ARBA" id="ARBA00022989"/>
    </source>
</evidence>
<feature type="transmembrane region" description="Helical" evidence="7">
    <location>
        <begin position="50"/>
        <end position="71"/>
    </location>
</feature>
<comment type="caution">
    <text evidence="9">The sequence shown here is derived from an EMBL/GenBank/DDBJ whole genome shotgun (WGS) entry which is preliminary data.</text>
</comment>
<evidence type="ECO:0000256" key="3">
    <source>
        <dbReference type="ARBA" id="ARBA00022475"/>
    </source>
</evidence>
<dbReference type="GO" id="GO:0005886">
    <property type="term" value="C:plasma membrane"/>
    <property type="evidence" value="ECO:0007669"/>
    <property type="project" value="UniProtKB-SubCell"/>
</dbReference>
<keyword evidence="4 7" id="KW-0812">Transmembrane</keyword>
<organism evidence="9 10">
    <name type="scientific">Metabacillus indicus</name>
    <name type="common">Bacillus indicus</name>
    <dbReference type="NCBI Taxonomy" id="246786"/>
    <lineage>
        <taxon>Bacteria</taxon>
        <taxon>Bacillati</taxon>
        <taxon>Bacillota</taxon>
        <taxon>Bacilli</taxon>
        <taxon>Bacillales</taxon>
        <taxon>Bacillaceae</taxon>
        <taxon>Metabacillus</taxon>
    </lineage>
</organism>
<evidence type="ECO:0000256" key="4">
    <source>
        <dbReference type="ARBA" id="ARBA00022692"/>
    </source>
</evidence>
<dbReference type="PANTHER" id="PTHR42709:SF6">
    <property type="entry name" value="UNDECAPRENYL PHOSPHATE TRANSPORTER A"/>
    <property type="match status" value="1"/>
</dbReference>
<feature type="transmembrane region" description="Helical" evidence="7">
    <location>
        <begin position="166"/>
        <end position="186"/>
    </location>
</feature>
<evidence type="ECO:0000313" key="10">
    <source>
        <dbReference type="Proteomes" id="UP000028549"/>
    </source>
</evidence>
<dbReference type="PANTHER" id="PTHR42709">
    <property type="entry name" value="ALKALINE PHOSPHATASE LIKE PROTEIN"/>
    <property type="match status" value="1"/>
</dbReference>
<gene>
    <name evidence="9" type="ORF">GS18_0213670</name>
</gene>
<evidence type="ECO:0000256" key="1">
    <source>
        <dbReference type="ARBA" id="ARBA00004651"/>
    </source>
</evidence>
<keyword evidence="10" id="KW-1185">Reference proteome</keyword>
<proteinExistence type="inferred from homology"/>
<protein>
    <recommendedName>
        <fullName evidence="8">VTT domain-containing protein</fullName>
    </recommendedName>
</protein>
<keyword evidence="5 7" id="KW-1133">Transmembrane helix</keyword>